<comment type="subcellular location">
    <subcellularLocation>
        <location evidence="7">Cell membrane</location>
        <topology evidence="7">Multi-pass membrane protein</topology>
    </subcellularLocation>
    <subcellularLocation>
        <location evidence="1">Membrane</location>
        <topology evidence="1">Multi-pass membrane protein</topology>
    </subcellularLocation>
</comment>
<keyword evidence="3 7" id="KW-0812">Transmembrane</keyword>
<feature type="transmembrane region" description="Helical" evidence="8">
    <location>
        <begin position="176"/>
        <end position="194"/>
    </location>
</feature>
<keyword evidence="11" id="KW-1185">Reference proteome</keyword>
<dbReference type="GO" id="GO:0005886">
    <property type="term" value="C:plasma membrane"/>
    <property type="evidence" value="ECO:0007669"/>
    <property type="project" value="UniProtKB-SubCell"/>
</dbReference>
<dbReference type="GO" id="GO:0019646">
    <property type="term" value="P:aerobic electron transport chain"/>
    <property type="evidence" value="ECO:0007669"/>
    <property type="project" value="InterPro"/>
</dbReference>
<feature type="transmembrane region" description="Helical" evidence="8">
    <location>
        <begin position="59"/>
        <end position="77"/>
    </location>
</feature>
<dbReference type="InterPro" id="IPR013833">
    <property type="entry name" value="Cyt_c_oxidase_su3_a-hlx"/>
</dbReference>
<sequence length="195" mass="22209">MTTTQPVTATAKEPRRVPGQPDMWVFVLFESLVFTSYFGVYLYYRAQREEAFLQAQSHLDLWLGVLGTIVLLTSSWSVARCVQTARAGQYRAATRDAFLTAGFGVAFLALKIVEWTGHVQAGHTFTSDDFFQHYFFLTAIHCVHLLIGFVVLGVLVHQLASPDRRSQETVETCATYWHTVDFFWVLIFALLYVVR</sequence>
<keyword evidence="5 8" id="KW-0472">Membrane</keyword>
<protein>
    <recommendedName>
        <fullName evidence="6">Cytochrome aa3 subunit 3</fullName>
    </recommendedName>
</protein>
<evidence type="ECO:0000259" key="9">
    <source>
        <dbReference type="PROSITE" id="PS50253"/>
    </source>
</evidence>
<dbReference type="SUPFAM" id="SSF81452">
    <property type="entry name" value="Cytochrome c oxidase subunit III-like"/>
    <property type="match status" value="1"/>
</dbReference>
<accession>A0A937UQN1</accession>
<keyword evidence="4 8" id="KW-1133">Transmembrane helix</keyword>
<dbReference type="PROSITE" id="PS50253">
    <property type="entry name" value="COX3"/>
    <property type="match status" value="1"/>
</dbReference>
<evidence type="ECO:0000256" key="8">
    <source>
        <dbReference type="SAM" id="Phobius"/>
    </source>
</evidence>
<evidence type="ECO:0000256" key="2">
    <source>
        <dbReference type="ARBA" id="ARBA00010581"/>
    </source>
</evidence>
<evidence type="ECO:0000256" key="7">
    <source>
        <dbReference type="RuleBase" id="RU003376"/>
    </source>
</evidence>
<dbReference type="AlphaFoldDB" id="A0A937UQN1"/>
<dbReference type="Proteomes" id="UP000604475">
    <property type="component" value="Unassembled WGS sequence"/>
</dbReference>
<feature type="transmembrane region" description="Helical" evidence="8">
    <location>
        <begin position="23"/>
        <end position="44"/>
    </location>
</feature>
<evidence type="ECO:0000256" key="5">
    <source>
        <dbReference type="ARBA" id="ARBA00023136"/>
    </source>
</evidence>
<feature type="domain" description="Heme-copper oxidase subunit III family profile" evidence="9">
    <location>
        <begin position="23"/>
        <end position="195"/>
    </location>
</feature>
<dbReference type="GO" id="GO:0004129">
    <property type="term" value="F:cytochrome-c oxidase activity"/>
    <property type="evidence" value="ECO:0007669"/>
    <property type="project" value="InterPro"/>
</dbReference>
<dbReference type="InterPro" id="IPR035973">
    <property type="entry name" value="Cyt_c_oxidase_su3-like_sf"/>
</dbReference>
<evidence type="ECO:0000313" key="11">
    <source>
        <dbReference type="Proteomes" id="UP000604475"/>
    </source>
</evidence>
<feature type="transmembrane region" description="Helical" evidence="8">
    <location>
        <begin position="97"/>
        <end position="113"/>
    </location>
</feature>
<dbReference type="CDD" id="cd00386">
    <property type="entry name" value="Heme_Cu_Oxidase_III_like"/>
    <property type="match status" value="1"/>
</dbReference>
<dbReference type="PANTHER" id="PTHR11403:SF6">
    <property type="entry name" value="NITRIC OXIDE REDUCTASE SUBUNIT E"/>
    <property type="match status" value="1"/>
</dbReference>
<dbReference type="InterPro" id="IPR024791">
    <property type="entry name" value="Cyt_c/ubiquinol_Oxase_su3"/>
</dbReference>
<evidence type="ECO:0000256" key="6">
    <source>
        <dbReference type="ARBA" id="ARBA00031400"/>
    </source>
</evidence>
<reference evidence="10" key="1">
    <citation type="submission" date="2020-12" db="EMBL/GenBank/DDBJ databases">
        <title>Genomic characterization of non-nitrogen-fixing Frankia strains.</title>
        <authorList>
            <person name="Carlos-Shanley C."/>
            <person name="Guerra T."/>
            <person name="Hahn D."/>
        </authorList>
    </citation>
    <scope>NUCLEOTIDE SEQUENCE</scope>
    <source>
        <strain evidence="10">CN6</strain>
    </source>
</reference>
<dbReference type="Gene3D" id="1.20.120.80">
    <property type="entry name" value="Cytochrome c oxidase, subunit III, four-helix bundle"/>
    <property type="match status" value="1"/>
</dbReference>
<evidence type="ECO:0000313" key="10">
    <source>
        <dbReference type="EMBL" id="MBL7626881.1"/>
    </source>
</evidence>
<comment type="similarity">
    <text evidence="2 7">Belongs to the cytochrome c oxidase subunit 3 family.</text>
</comment>
<dbReference type="EMBL" id="JAEACQ010000151">
    <property type="protein sequence ID" value="MBL7626881.1"/>
    <property type="molecule type" value="Genomic_DNA"/>
</dbReference>
<evidence type="ECO:0000256" key="4">
    <source>
        <dbReference type="ARBA" id="ARBA00022989"/>
    </source>
</evidence>
<organism evidence="10 11">
    <name type="scientific">Frankia nepalensis</name>
    <dbReference type="NCBI Taxonomy" id="1836974"/>
    <lineage>
        <taxon>Bacteria</taxon>
        <taxon>Bacillati</taxon>
        <taxon>Actinomycetota</taxon>
        <taxon>Actinomycetes</taxon>
        <taxon>Frankiales</taxon>
        <taxon>Frankiaceae</taxon>
        <taxon>Frankia</taxon>
    </lineage>
</organism>
<dbReference type="Pfam" id="PF00510">
    <property type="entry name" value="COX3"/>
    <property type="match status" value="1"/>
</dbReference>
<gene>
    <name evidence="10" type="ORF">I7412_06805</name>
</gene>
<evidence type="ECO:0000256" key="3">
    <source>
        <dbReference type="ARBA" id="ARBA00022692"/>
    </source>
</evidence>
<comment type="caution">
    <text evidence="10">The sequence shown here is derived from an EMBL/GenBank/DDBJ whole genome shotgun (WGS) entry which is preliminary data.</text>
</comment>
<dbReference type="PANTHER" id="PTHR11403">
    <property type="entry name" value="CYTOCHROME C OXIDASE SUBUNIT III"/>
    <property type="match status" value="1"/>
</dbReference>
<proteinExistence type="inferred from homology"/>
<dbReference type="InterPro" id="IPR000298">
    <property type="entry name" value="Cyt_c_oxidase-like_su3"/>
</dbReference>
<evidence type="ECO:0000256" key="1">
    <source>
        <dbReference type="ARBA" id="ARBA00004141"/>
    </source>
</evidence>
<feature type="transmembrane region" description="Helical" evidence="8">
    <location>
        <begin position="134"/>
        <end position="156"/>
    </location>
</feature>
<name>A0A937UQN1_9ACTN</name>